<evidence type="ECO:0000313" key="3">
    <source>
        <dbReference type="Proteomes" id="UP001159363"/>
    </source>
</evidence>
<reference evidence="2 3" key="1">
    <citation type="submission" date="2023-02" db="EMBL/GenBank/DDBJ databases">
        <title>LHISI_Scaffold_Assembly.</title>
        <authorList>
            <person name="Stuart O.P."/>
            <person name="Cleave R."/>
            <person name="Magrath M.J.L."/>
            <person name="Mikheyev A.S."/>
        </authorList>
    </citation>
    <scope>NUCLEOTIDE SEQUENCE [LARGE SCALE GENOMIC DNA]</scope>
    <source>
        <strain evidence="2">Daus_M_001</strain>
        <tissue evidence="2">Leg muscle</tissue>
    </source>
</reference>
<evidence type="ECO:0000313" key="2">
    <source>
        <dbReference type="EMBL" id="KAJ8893807.1"/>
    </source>
</evidence>
<feature type="domain" description="Integrase catalytic" evidence="1">
    <location>
        <begin position="26"/>
        <end position="140"/>
    </location>
</feature>
<sequence>MQNFCVFRDMYRTVAKVIGSCLICTQTKAPNRKCTGMMGHEIVTVDLFGPLPKGRGGVEYICLVLDMFTKFVKVYPIKKFSQVITENVMDCYVLEIGQPRKIISDNGPQFRSDKWKTLTYILGIELGYTAVYHPATNPVE</sequence>
<protein>
    <recommendedName>
        <fullName evidence="1">Integrase catalytic domain-containing protein</fullName>
    </recommendedName>
</protein>
<dbReference type="PANTHER" id="PTHR37984:SF5">
    <property type="entry name" value="PROTEIN NYNRIN-LIKE"/>
    <property type="match status" value="1"/>
</dbReference>
<dbReference type="SUPFAM" id="SSF53098">
    <property type="entry name" value="Ribonuclease H-like"/>
    <property type="match status" value="1"/>
</dbReference>
<dbReference type="Proteomes" id="UP001159363">
    <property type="component" value="Chromosome 2"/>
</dbReference>
<dbReference type="EMBL" id="JARBHB010000002">
    <property type="protein sequence ID" value="KAJ8893807.1"/>
    <property type="molecule type" value="Genomic_DNA"/>
</dbReference>
<evidence type="ECO:0000259" key="1">
    <source>
        <dbReference type="PROSITE" id="PS50994"/>
    </source>
</evidence>
<name>A0ABQ9IAX1_9NEOP</name>
<dbReference type="PANTHER" id="PTHR37984">
    <property type="entry name" value="PROTEIN CBG26694"/>
    <property type="match status" value="1"/>
</dbReference>
<proteinExistence type="predicted"/>
<dbReference type="Pfam" id="PF00665">
    <property type="entry name" value="rve"/>
    <property type="match status" value="1"/>
</dbReference>
<dbReference type="Gene3D" id="3.30.420.10">
    <property type="entry name" value="Ribonuclease H-like superfamily/Ribonuclease H"/>
    <property type="match status" value="1"/>
</dbReference>
<dbReference type="InterPro" id="IPR036397">
    <property type="entry name" value="RNaseH_sf"/>
</dbReference>
<dbReference type="InterPro" id="IPR001584">
    <property type="entry name" value="Integrase_cat-core"/>
</dbReference>
<dbReference type="InterPro" id="IPR012337">
    <property type="entry name" value="RNaseH-like_sf"/>
</dbReference>
<keyword evidence="3" id="KW-1185">Reference proteome</keyword>
<dbReference type="InterPro" id="IPR050951">
    <property type="entry name" value="Retrovirus_Pol_polyprotein"/>
</dbReference>
<organism evidence="2 3">
    <name type="scientific">Dryococelus australis</name>
    <dbReference type="NCBI Taxonomy" id="614101"/>
    <lineage>
        <taxon>Eukaryota</taxon>
        <taxon>Metazoa</taxon>
        <taxon>Ecdysozoa</taxon>
        <taxon>Arthropoda</taxon>
        <taxon>Hexapoda</taxon>
        <taxon>Insecta</taxon>
        <taxon>Pterygota</taxon>
        <taxon>Neoptera</taxon>
        <taxon>Polyneoptera</taxon>
        <taxon>Phasmatodea</taxon>
        <taxon>Verophasmatodea</taxon>
        <taxon>Anareolatae</taxon>
        <taxon>Phasmatidae</taxon>
        <taxon>Eurycanthinae</taxon>
        <taxon>Dryococelus</taxon>
    </lineage>
</organism>
<gene>
    <name evidence="2" type="ORF">PR048_006408</name>
</gene>
<dbReference type="PROSITE" id="PS50994">
    <property type="entry name" value="INTEGRASE"/>
    <property type="match status" value="1"/>
</dbReference>
<accession>A0ABQ9IAX1</accession>
<comment type="caution">
    <text evidence="2">The sequence shown here is derived from an EMBL/GenBank/DDBJ whole genome shotgun (WGS) entry which is preliminary data.</text>
</comment>